<evidence type="ECO:0000313" key="3">
    <source>
        <dbReference type="EMBL" id="TGZ76313.1"/>
    </source>
</evidence>
<evidence type="ECO:0000256" key="2">
    <source>
        <dbReference type="SAM" id="SignalP"/>
    </source>
</evidence>
<name>A0A4S2MHS6_9PEZI</name>
<feature type="chain" id="PRO_5020640566" evidence="2">
    <location>
        <begin position="23"/>
        <end position="92"/>
    </location>
</feature>
<accession>A0A4S2MHS6</accession>
<keyword evidence="2" id="KW-0732">Signal</keyword>
<evidence type="ECO:0000256" key="1">
    <source>
        <dbReference type="SAM" id="MobiDB-lite"/>
    </source>
</evidence>
<protein>
    <submittedName>
        <fullName evidence="3">Uncharacterized protein</fullName>
    </submittedName>
</protein>
<sequence>MNPLLRALLFTLPLTLSTLAVASPSAEPDTIMTPEELAAFDAQMQEILVQLAPIVEAAEGPAAVAELELQKENPDPASSSMDMGLITLVTTS</sequence>
<evidence type="ECO:0000313" key="4">
    <source>
        <dbReference type="Proteomes" id="UP000298138"/>
    </source>
</evidence>
<dbReference type="EMBL" id="ML220185">
    <property type="protein sequence ID" value="TGZ76313.1"/>
    <property type="molecule type" value="Genomic_DNA"/>
</dbReference>
<dbReference type="InParanoid" id="A0A4S2MHS6"/>
<organism evidence="3 4">
    <name type="scientific">Ascodesmis nigricans</name>
    <dbReference type="NCBI Taxonomy" id="341454"/>
    <lineage>
        <taxon>Eukaryota</taxon>
        <taxon>Fungi</taxon>
        <taxon>Dikarya</taxon>
        <taxon>Ascomycota</taxon>
        <taxon>Pezizomycotina</taxon>
        <taxon>Pezizomycetes</taxon>
        <taxon>Pezizales</taxon>
        <taxon>Ascodesmidaceae</taxon>
        <taxon>Ascodesmis</taxon>
    </lineage>
</organism>
<dbReference type="Proteomes" id="UP000298138">
    <property type="component" value="Unassembled WGS sequence"/>
</dbReference>
<proteinExistence type="predicted"/>
<keyword evidence="4" id="KW-1185">Reference proteome</keyword>
<dbReference type="AlphaFoldDB" id="A0A4S2MHS6"/>
<gene>
    <name evidence="3" type="ORF">EX30DRAFT_399355</name>
</gene>
<feature type="region of interest" description="Disordered" evidence="1">
    <location>
        <begin position="71"/>
        <end position="92"/>
    </location>
</feature>
<reference evidence="3 4" key="1">
    <citation type="submission" date="2019-04" db="EMBL/GenBank/DDBJ databases">
        <title>Comparative genomics and transcriptomics to analyze fruiting body development in filamentous ascomycetes.</title>
        <authorList>
            <consortium name="DOE Joint Genome Institute"/>
            <person name="Lutkenhaus R."/>
            <person name="Traeger S."/>
            <person name="Breuer J."/>
            <person name="Kuo A."/>
            <person name="Lipzen A."/>
            <person name="Pangilinan J."/>
            <person name="Dilworth D."/>
            <person name="Sandor L."/>
            <person name="Poggeler S."/>
            <person name="Barry K."/>
            <person name="Grigoriev I.V."/>
            <person name="Nowrousian M."/>
        </authorList>
    </citation>
    <scope>NUCLEOTIDE SEQUENCE [LARGE SCALE GENOMIC DNA]</scope>
    <source>
        <strain evidence="3 4">CBS 389.68</strain>
    </source>
</reference>
<feature type="signal peptide" evidence="2">
    <location>
        <begin position="1"/>
        <end position="22"/>
    </location>
</feature>